<accession>A0A5P1FRN4</accession>
<reference evidence="3" key="1">
    <citation type="journal article" date="2017" name="Nat. Commun.">
        <title>The asparagus genome sheds light on the origin and evolution of a young Y chromosome.</title>
        <authorList>
            <person name="Harkess A."/>
            <person name="Zhou J."/>
            <person name="Xu C."/>
            <person name="Bowers J.E."/>
            <person name="Van der Hulst R."/>
            <person name="Ayyampalayam S."/>
            <person name="Mercati F."/>
            <person name="Riccardi P."/>
            <person name="McKain M.R."/>
            <person name="Kakrana A."/>
            <person name="Tang H."/>
            <person name="Ray J."/>
            <person name="Groenendijk J."/>
            <person name="Arikit S."/>
            <person name="Mathioni S.M."/>
            <person name="Nakano M."/>
            <person name="Shan H."/>
            <person name="Telgmann-Rauber A."/>
            <person name="Kanno A."/>
            <person name="Yue Z."/>
            <person name="Chen H."/>
            <person name="Li W."/>
            <person name="Chen Y."/>
            <person name="Xu X."/>
            <person name="Zhang Y."/>
            <person name="Luo S."/>
            <person name="Chen H."/>
            <person name="Gao J."/>
            <person name="Mao Z."/>
            <person name="Pires J.C."/>
            <person name="Luo M."/>
            <person name="Kudrna D."/>
            <person name="Wing R.A."/>
            <person name="Meyers B.C."/>
            <person name="Yi K."/>
            <person name="Kong H."/>
            <person name="Lavrijsen P."/>
            <person name="Sunseri F."/>
            <person name="Falavigna A."/>
            <person name="Ye Y."/>
            <person name="Leebens-Mack J.H."/>
            <person name="Chen G."/>
        </authorList>
    </citation>
    <scope>NUCLEOTIDE SEQUENCE [LARGE SCALE GENOMIC DNA]</scope>
    <source>
        <strain evidence="3">cv. DH0086</strain>
    </source>
</reference>
<gene>
    <name evidence="2" type="ORF">A4U43_C01F16850</name>
</gene>
<name>A0A5P1FRN4_ASPOF</name>
<feature type="region of interest" description="Disordered" evidence="1">
    <location>
        <begin position="1"/>
        <end position="25"/>
    </location>
</feature>
<dbReference type="AlphaFoldDB" id="A0A5P1FRN4"/>
<sequence length="99" mass="11507">MGLGSSTAEAEKSEKKRMKKSGTKDHHLFEGSVERCLTLDESQGLLFKLWDELEVHKEAWEVADLLATTKESELDVFNRVQVRWECEQILWDEKIKTLI</sequence>
<keyword evidence="3" id="KW-1185">Reference proteome</keyword>
<dbReference type="Gramene" id="ONK80363">
    <property type="protein sequence ID" value="ONK80363"/>
    <property type="gene ID" value="A4U43_C01F16850"/>
</dbReference>
<organism evidence="2 3">
    <name type="scientific">Asparagus officinalis</name>
    <name type="common">Garden asparagus</name>
    <dbReference type="NCBI Taxonomy" id="4686"/>
    <lineage>
        <taxon>Eukaryota</taxon>
        <taxon>Viridiplantae</taxon>
        <taxon>Streptophyta</taxon>
        <taxon>Embryophyta</taxon>
        <taxon>Tracheophyta</taxon>
        <taxon>Spermatophyta</taxon>
        <taxon>Magnoliopsida</taxon>
        <taxon>Liliopsida</taxon>
        <taxon>Asparagales</taxon>
        <taxon>Asparagaceae</taxon>
        <taxon>Asparagoideae</taxon>
        <taxon>Asparagus</taxon>
    </lineage>
</organism>
<evidence type="ECO:0000256" key="1">
    <source>
        <dbReference type="SAM" id="MobiDB-lite"/>
    </source>
</evidence>
<evidence type="ECO:0000313" key="3">
    <source>
        <dbReference type="Proteomes" id="UP000243459"/>
    </source>
</evidence>
<evidence type="ECO:0000313" key="2">
    <source>
        <dbReference type="EMBL" id="ONK80363.1"/>
    </source>
</evidence>
<proteinExistence type="predicted"/>
<protein>
    <submittedName>
        <fullName evidence="2">Uncharacterized protein</fullName>
    </submittedName>
</protein>
<dbReference type="Proteomes" id="UP000243459">
    <property type="component" value="Chromosome 1"/>
</dbReference>
<dbReference type="EMBL" id="CM007381">
    <property type="protein sequence ID" value="ONK80363.1"/>
    <property type="molecule type" value="Genomic_DNA"/>
</dbReference>